<dbReference type="AlphaFoldDB" id="A0AA48KZT6"/>
<dbReference type="NCBIfam" id="TIGR01784">
    <property type="entry name" value="T_den_put_tspse"/>
    <property type="match status" value="1"/>
</dbReference>
<dbReference type="InterPro" id="IPR010106">
    <property type="entry name" value="RpnA"/>
</dbReference>
<dbReference type="PANTHER" id="PTHR41317:SF1">
    <property type="entry name" value="PD-(D_E)XK NUCLEASE FAMILY TRANSPOSASE"/>
    <property type="match status" value="1"/>
</dbReference>
<dbReference type="Pfam" id="PF12784">
    <property type="entry name" value="PDDEXK_2"/>
    <property type="match status" value="1"/>
</dbReference>
<name>A0AA48KZT6_9FIRM</name>
<proteinExistence type="predicted"/>
<dbReference type="Proteomes" id="UP001335720">
    <property type="component" value="Chromosome"/>
</dbReference>
<gene>
    <name evidence="1" type="ORF">RsTaC01_0395</name>
</gene>
<protein>
    <submittedName>
        <fullName evidence="1">Rpn family recombination-promoting nuclease/putative transposase</fullName>
    </submittedName>
</protein>
<dbReference type="EMBL" id="AP027925">
    <property type="protein sequence ID" value="BED92594.1"/>
    <property type="molecule type" value="Genomic_DNA"/>
</dbReference>
<evidence type="ECO:0000313" key="1">
    <source>
        <dbReference type="EMBL" id="BED92594.1"/>
    </source>
</evidence>
<accession>A0AA48KZT6</accession>
<dbReference type="KEGG" id="ptrh:RsTaC01_0395"/>
<organism evidence="1">
    <name type="scientific">Candidatus Paraimprobicoccus trichonymphae</name>
    <dbReference type="NCBI Taxonomy" id="3033793"/>
    <lineage>
        <taxon>Bacteria</taxon>
        <taxon>Bacillati</taxon>
        <taxon>Bacillota</taxon>
        <taxon>Clostridia</taxon>
        <taxon>Candidatus Paraimprobicoccus</taxon>
    </lineage>
</organism>
<dbReference type="PANTHER" id="PTHR41317">
    <property type="entry name" value="PD-(D_E)XK NUCLEASE FAMILY TRANSPOSASE"/>
    <property type="match status" value="1"/>
</dbReference>
<sequence length="245" mass="28330">MAGIEIVDPYLKKGHKKDKLSILDVKIKTKSGKLLAIEIQVIDTDEMKERVMFGISKIIHDQLKSGDTYKNIKRAISILITDFVLIEENDSYYNRFRFYDERTKTEFSNIMEINTLELAKLPSELDDESTKNKWLWLRFLNAKDEEELDMLAQTLPEICEATTILKRLSQNKRVRAAYEAREREIRDELSRMKSAERQGIEIGKEEGKQEKAIEIAKNSLNIGLSADQISQITGLTVKEIESLRT</sequence>
<reference evidence="1" key="1">
    <citation type="journal article" date="2023" name="ISME J.">
        <title>Emergence of putative energy parasites within Clostridia revealed by genome analysis of a novel endosymbiotic clade.</title>
        <authorList>
            <person name="Takahashi K."/>
            <person name="Kuwahara H."/>
            <person name="Horikawa Y."/>
            <person name="Izawa K."/>
            <person name="Kato D."/>
            <person name="Inagaki T."/>
            <person name="Yuki M."/>
            <person name="Ohkuma M."/>
            <person name="Hongoh Y."/>
        </authorList>
    </citation>
    <scope>NUCLEOTIDE SEQUENCE</scope>
    <source>
        <strain evidence="1">RsTa-C01</strain>
    </source>
</reference>